<protein>
    <recommendedName>
        <fullName evidence="3">2'-5' RNA ligase family protein</fullName>
    </recommendedName>
</protein>
<evidence type="ECO:0000313" key="2">
    <source>
        <dbReference type="Proteomes" id="UP000679725"/>
    </source>
</evidence>
<reference evidence="1 2" key="1">
    <citation type="submission" date="2021-04" db="EMBL/GenBank/DDBJ databases">
        <authorList>
            <person name="Rodrigo-Torres L."/>
            <person name="Arahal R. D."/>
            <person name="Lucena T."/>
        </authorList>
    </citation>
    <scope>NUCLEOTIDE SEQUENCE [LARGE SCALE GENOMIC DNA]</scope>
    <source>
        <strain evidence="1 2">CECT 9623</strain>
    </source>
</reference>
<dbReference type="Pfam" id="PF13563">
    <property type="entry name" value="2_5_RNA_ligase2"/>
    <property type="match status" value="1"/>
</dbReference>
<dbReference type="InterPro" id="IPR050580">
    <property type="entry name" value="2H_phosphoesterase_YjcG-like"/>
</dbReference>
<accession>A0ABN7R7S4</accession>
<evidence type="ECO:0000313" key="1">
    <source>
        <dbReference type="EMBL" id="CAG5068174.1"/>
    </source>
</evidence>
<dbReference type="SUPFAM" id="SSF55144">
    <property type="entry name" value="LigT-like"/>
    <property type="match status" value="1"/>
</dbReference>
<evidence type="ECO:0008006" key="3">
    <source>
        <dbReference type="Google" id="ProtNLM"/>
    </source>
</evidence>
<name>A0ABN7R7S4_9BACT</name>
<dbReference type="InterPro" id="IPR009097">
    <property type="entry name" value="Cyclic_Pdiesterase"/>
</dbReference>
<dbReference type="PANTHER" id="PTHR40037:SF1">
    <property type="entry name" value="PHOSPHOESTERASE SAOUHSC_00951-RELATED"/>
    <property type="match status" value="1"/>
</dbReference>
<dbReference type="Proteomes" id="UP000679725">
    <property type="component" value="Unassembled WGS sequence"/>
</dbReference>
<comment type="caution">
    <text evidence="1">The sequence shown here is derived from an EMBL/GenBank/DDBJ whole genome shotgun (WGS) entry which is preliminary data.</text>
</comment>
<gene>
    <name evidence="1" type="ORF">DYBT9623_00903</name>
</gene>
<organism evidence="1 2">
    <name type="scientific">Dyadobacter linearis</name>
    <dbReference type="NCBI Taxonomy" id="2823330"/>
    <lineage>
        <taxon>Bacteria</taxon>
        <taxon>Pseudomonadati</taxon>
        <taxon>Bacteroidota</taxon>
        <taxon>Cytophagia</taxon>
        <taxon>Cytophagales</taxon>
        <taxon>Spirosomataceae</taxon>
        <taxon>Dyadobacter</taxon>
    </lineage>
</organism>
<keyword evidence="2" id="KW-1185">Reference proteome</keyword>
<dbReference type="EMBL" id="CAJRAU010000001">
    <property type="protein sequence ID" value="CAG5068174.1"/>
    <property type="molecule type" value="Genomic_DNA"/>
</dbReference>
<dbReference type="RefSeq" id="WP_215232283.1">
    <property type="nucleotide sequence ID" value="NZ_CAJRAU010000001.1"/>
</dbReference>
<proteinExistence type="predicted"/>
<dbReference type="PANTHER" id="PTHR40037">
    <property type="entry name" value="PHOSPHOESTERASE YJCG-RELATED"/>
    <property type="match status" value="1"/>
</dbReference>
<sequence>MKSIHINNNHPSTLTSIRNHMLEYLLIFSCDEVTKAHITSVKEFFERRYGCKFAANLTPHMALMQCIIHESKVDRVVQGCKKVAETSAPFKMELNGFDKYDRGTMYVDVAAPASGKILEIVKNLKTDIDKHIQQWSPAEHEYCTDPHYTIARNMTEKQLDQAWFEWRYQQFSANFQVNEMQLLRRSLVKGDKFQIVERFPLKGLPSAQFVQAALF</sequence>
<dbReference type="Gene3D" id="3.90.1140.10">
    <property type="entry name" value="Cyclic phosphodiesterase"/>
    <property type="match status" value="1"/>
</dbReference>